<sequence>MFNPVTGKVHVTRDVKFDEKKGWNWEETSKEGRVKDNTWTSFVVQSRQDETGVEGPKDNNDEQRNPEDHEHLDTESEWSSPDSTIKGRGSILPREAEDQDQPYDPSIAIEETYDDTPVRGLKALEELDDADLMLVDNDPKNYLEARAVKEWQEAITSTERNQT</sequence>
<protein>
    <recommendedName>
        <fullName evidence="2">Retroviral polymerase SH3-like domain-containing protein</fullName>
    </recommendedName>
</protein>
<reference evidence="3 4" key="1">
    <citation type="submission" date="2019-05" db="EMBL/GenBank/DDBJ databases">
        <title>Mikania micrantha, genome provides insights into the molecular mechanism of rapid growth.</title>
        <authorList>
            <person name="Liu B."/>
        </authorList>
    </citation>
    <scope>NUCLEOTIDE SEQUENCE [LARGE SCALE GENOMIC DNA]</scope>
    <source>
        <strain evidence="3">NLD-2019</strain>
        <tissue evidence="3">Leaf</tissue>
    </source>
</reference>
<feature type="region of interest" description="Disordered" evidence="1">
    <location>
        <begin position="17"/>
        <end position="105"/>
    </location>
</feature>
<organism evidence="3 4">
    <name type="scientific">Mikania micrantha</name>
    <name type="common">bitter vine</name>
    <dbReference type="NCBI Taxonomy" id="192012"/>
    <lineage>
        <taxon>Eukaryota</taxon>
        <taxon>Viridiplantae</taxon>
        <taxon>Streptophyta</taxon>
        <taxon>Embryophyta</taxon>
        <taxon>Tracheophyta</taxon>
        <taxon>Spermatophyta</taxon>
        <taxon>Magnoliopsida</taxon>
        <taxon>eudicotyledons</taxon>
        <taxon>Gunneridae</taxon>
        <taxon>Pentapetalae</taxon>
        <taxon>asterids</taxon>
        <taxon>campanulids</taxon>
        <taxon>Asterales</taxon>
        <taxon>Asteraceae</taxon>
        <taxon>Asteroideae</taxon>
        <taxon>Heliantheae alliance</taxon>
        <taxon>Eupatorieae</taxon>
        <taxon>Mikania</taxon>
    </lineage>
</organism>
<dbReference type="Pfam" id="PF25597">
    <property type="entry name" value="SH3_retrovirus"/>
    <property type="match status" value="1"/>
</dbReference>
<evidence type="ECO:0000313" key="3">
    <source>
        <dbReference type="EMBL" id="KAD5507788.1"/>
    </source>
</evidence>
<feature type="domain" description="Retroviral polymerase SH3-like" evidence="2">
    <location>
        <begin position="2"/>
        <end position="29"/>
    </location>
</feature>
<gene>
    <name evidence="3" type="ORF">E3N88_15491</name>
</gene>
<proteinExistence type="predicted"/>
<dbReference type="Proteomes" id="UP000326396">
    <property type="component" value="Linkage Group LG16"/>
</dbReference>
<dbReference type="InterPro" id="IPR057670">
    <property type="entry name" value="SH3_retrovirus"/>
</dbReference>
<feature type="compositionally biased region" description="Polar residues" evidence="1">
    <location>
        <begin position="37"/>
        <end position="46"/>
    </location>
</feature>
<dbReference type="EMBL" id="SZYD01000008">
    <property type="protein sequence ID" value="KAD5507788.1"/>
    <property type="molecule type" value="Genomic_DNA"/>
</dbReference>
<evidence type="ECO:0000313" key="4">
    <source>
        <dbReference type="Proteomes" id="UP000326396"/>
    </source>
</evidence>
<keyword evidence="4" id="KW-1185">Reference proteome</keyword>
<evidence type="ECO:0000259" key="2">
    <source>
        <dbReference type="Pfam" id="PF25597"/>
    </source>
</evidence>
<evidence type="ECO:0000256" key="1">
    <source>
        <dbReference type="SAM" id="MobiDB-lite"/>
    </source>
</evidence>
<feature type="compositionally biased region" description="Basic and acidic residues" evidence="1">
    <location>
        <begin position="47"/>
        <end position="74"/>
    </location>
</feature>
<name>A0A5N6NXD6_9ASTR</name>
<accession>A0A5N6NXD6</accession>
<feature type="compositionally biased region" description="Basic and acidic residues" evidence="1">
    <location>
        <begin position="17"/>
        <end position="36"/>
    </location>
</feature>
<dbReference type="AlphaFoldDB" id="A0A5N6NXD6"/>
<comment type="caution">
    <text evidence="3">The sequence shown here is derived from an EMBL/GenBank/DDBJ whole genome shotgun (WGS) entry which is preliminary data.</text>
</comment>